<feature type="domain" description="Fe2OG dioxygenase" evidence="6">
    <location>
        <begin position="204"/>
        <end position="306"/>
    </location>
</feature>
<dbReference type="InterPro" id="IPR005123">
    <property type="entry name" value="Oxoglu/Fe-dep_dioxygenase_dom"/>
</dbReference>
<evidence type="ECO:0000256" key="2">
    <source>
        <dbReference type="ARBA" id="ARBA00022723"/>
    </source>
</evidence>
<organism evidence="7">
    <name type="scientific">Hordeum vulgare subsp. vulgare</name>
    <name type="common">Domesticated barley</name>
    <dbReference type="NCBI Taxonomy" id="112509"/>
    <lineage>
        <taxon>Eukaryota</taxon>
        <taxon>Viridiplantae</taxon>
        <taxon>Streptophyta</taxon>
        <taxon>Embryophyta</taxon>
        <taxon>Tracheophyta</taxon>
        <taxon>Spermatophyta</taxon>
        <taxon>Magnoliopsida</taxon>
        <taxon>Liliopsida</taxon>
        <taxon>Poales</taxon>
        <taxon>Poaceae</taxon>
        <taxon>BOP clade</taxon>
        <taxon>Pooideae</taxon>
        <taxon>Triticodae</taxon>
        <taxon>Triticeae</taxon>
        <taxon>Hordeinae</taxon>
        <taxon>Hordeum</taxon>
    </lineage>
</organism>
<dbReference type="InterPro" id="IPR026992">
    <property type="entry name" value="DIOX_N"/>
</dbReference>
<dbReference type="Pfam" id="PF03171">
    <property type="entry name" value="2OG-FeII_Oxy"/>
    <property type="match status" value="1"/>
</dbReference>
<dbReference type="InterPro" id="IPR050295">
    <property type="entry name" value="Plant_2OG-oxidoreductases"/>
</dbReference>
<evidence type="ECO:0000313" key="8">
    <source>
        <dbReference type="EMBL" id="BAK00148.1"/>
    </source>
</evidence>
<dbReference type="InterPro" id="IPR044861">
    <property type="entry name" value="IPNS-like_FE2OG_OXY"/>
</dbReference>
<dbReference type="PRINTS" id="PR00682">
    <property type="entry name" value="IPNSYNTHASE"/>
</dbReference>
<evidence type="ECO:0000256" key="5">
    <source>
        <dbReference type="RuleBase" id="RU003682"/>
    </source>
</evidence>
<dbReference type="InterPro" id="IPR027443">
    <property type="entry name" value="IPNS-like_sf"/>
</dbReference>
<keyword evidence="3 5" id="KW-0560">Oxidoreductase</keyword>
<protein>
    <submittedName>
        <fullName evidence="7">Predicted protein</fullName>
    </submittedName>
</protein>
<dbReference type="PROSITE" id="PS51471">
    <property type="entry name" value="FE2OG_OXY"/>
    <property type="match status" value="1"/>
</dbReference>
<dbReference type="Pfam" id="PF14226">
    <property type="entry name" value="DIOX_N"/>
    <property type="match status" value="1"/>
</dbReference>
<dbReference type="GO" id="GO:0046872">
    <property type="term" value="F:metal ion binding"/>
    <property type="evidence" value="ECO:0007669"/>
    <property type="project" value="UniProtKB-KW"/>
</dbReference>
<keyword evidence="2 5" id="KW-0479">Metal-binding</keyword>
<evidence type="ECO:0000256" key="1">
    <source>
        <dbReference type="ARBA" id="ARBA00008056"/>
    </source>
</evidence>
<dbReference type="FunFam" id="2.60.120.330:FF:000018">
    <property type="entry name" value="2-oxoglutarate (2OG) and Fe(II)-dependent oxygenase superfamily protein"/>
    <property type="match status" value="1"/>
</dbReference>
<dbReference type="Gene3D" id="2.60.120.330">
    <property type="entry name" value="B-lactam Antibiotic, Isopenicillin N Synthase, Chain"/>
    <property type="match status" value="1"/>
</dbReference>
<dbReference type="PANTHER" id="PTHR47991">
    <property type="entry name" value="OXOGLUTARATE/IRON-DEPENDENT DIOXYGENASE"/>
    <property type="match status" value="1"/>
</dbReference>
<dbReference type="SUPFAM" id="SSF51197">
    <property type="entry name" value="Clavaminate synthase-like"/>
    <property type="match status" value="1"/>
</dbReference>
<keyword evidence="4 5" id="KW-0408">Iron</keyword>
<dbReference type="GO" id="GO:0016491">
    <property type="term" value="F:oxidoreductase activity"/>
    <property type="evidence" value="ECO:0007669"/>
    <property type="project" value="UniProtKB-KW"/>
</dbReference>
<dbReference type="EMBL" id="AK357897">
    <property type="protein sequence ID" value="BAJ89111.1"/>
    <property type="molecule type" value="mRNA"/>
</dbReference>
<sequence length="355" mass="40263">MEYSQKFKILDIPPVVQELVAGGVQEPPVQYKVPEQDRPAAVSEMPEPIPVIDLGRLSANNAEEFAKLQSALENWGFFLAVGHGMEPSFLAETMSVSKEFFKLPLEEKQKVSKIAYGDTLSIEGYGNESVVVENQLLDWNDQCFLIVEPESKRTYTLWPTQPPSFRDILSEYTVKCRAVANIVLQNMAKLLNLDEEYFTNKFADTSYTLVGFNYYPPCPKPDHVFGLRPHTDGSAITVNFIDADVSGLQFEKNGTWYNVPIVPTALVVNIGDVMEILSNGFFKSLMHRVVTNTEKERLSLAMFYSLDMEMDIEPVPDLLDDKRPPRYMKIKNKDYIAKQTYIFATGKQTIDTLKI</sequence>
<reference evidence="7" key="1">
    <citation type="journal article" date="2011" name="Plant Physiol.">
        <title>Comprehensive sequence analysis of 24,783 barley full-length cDNAs derived from 12 clone libraries.</title>
        <authorList>
            <person name="Matsumoto T."/>
            <person name="Tanaka T."/>
            <person name="Sakai H."/>
            <person name="Amano N."/>
            <person name="Kanamori H."/>
            <person name="Kurita K."/>
            <person name="Kikuta A."/>
            <person name="Kamiya K."/>
            <person name="Yamamoto M."/>
            <person name="Ikawa H."/>
            <person name="Fujii N."/>
            <person name="Hori K."/>
            <person name="Itoh T."/>
            <person name="Sato K."/>
        </authorList>
    </citation>
    <scope>NUCLEOTIDE SEQUENCE</scope>
    <source>
        <tissue evidence="7">Shoot</tissue>
        <tissue evidence="8">Shoot and root</tissue>
    </source>
</reference>
<comment type="similarity">
    <text evidence="1 5">Belongs to the iron/ascorbate-dependent oxidoreductase family.</text>
</comment>
<dbReference type="EMBL" id="AK368945">
    <property type="protein sequence ID" value="BAK00148.1"/>
    <property type="molecule type" value="mRNA"/>
</dbReference>
<evidence type="ECO:0000256" key="4">
    <source>
        <dbReference type="ARBA" id="ARBA00023004"/>
    </source>
</evidence>
<evidence type="ECO:0000256" key="3">
    <source>
        <dbReference type="ARBA" id="ARBA00023002"/>
    </source>
</evidence>
<accession>F2D1Z0</accession>
<dbReference type="AlphaFoldDB" id="F2D1Z0"/>
<evidence type="ECO:0000313" key="7">
    <source>
        <dbReference type="EMBL" id="BAJ89111.1"/>
    </source>
</evidence>
<name>F2D1Z0_HORVV</name>
<proteinExistence type="evidence at transcript level"/>
<evidence type="ECO:0000259" key="6">
    <source>
        <dbReference type="PROSITE" id="PS51471"/>
    </source>
</evidence>